<dbReference type="PANTHER" id="PTHR46124:SF2">
    <property type="entry name" value="D-AMINOACYL-TRNA DEACYLASE"/>
    <property type="match status" value="1"/>
</dbReference>
<dbReference type="EMBL" id="LAZR01006006">
    <property type="protein sequence ID" value="KKM95455.1"/>
    <property type="molecule type" value="Genomic_DNA"/>
</dbReference>
<gene>
    <name evidence="1" type="ORF">LCGC14_1188040</name>
</gene>
<dbReference type="AlphaFoldDB" id="A0A0F9P2Z5"/>
<reference evidence="1" key="1">
    <citation type="journal article" date="2015" name="Nature">
        <title>Complex archaea that bridge the gap between prokaryotes and eukaryotes.</title>
        <authorList>
            <person name="Spang A."/>
            <person name="Saw J.H."/>
            <person name="Jorgensen S.L."/>
            <person name="Zaremba-Niedzwiedzka K."/>
            <person name="Martijn J."/>
            <person name="Lind A.E."/>
            <person name="van Eijk R."/>
            <person name="Schleper C."/>
            <person name="Guy L."/>
            <person name="Ettema T.J."/>
        </authorList>
    </citation>
    <scope>NUCLEOTIDE SEQUENCE</scope>
</reference>
<accession>A0A0F9P2Z5</accession>
<dbReference type="Pfam" id="PF01026">
    <property type="entry name" value="TatD_DNase"/>
    <property type="match status" value="1"/>
</dbReference>
<dbReference type="CDD" id="cd01310">
    <property type="entry name" value="TatD_DNAse"/>
    <property type="match status" value="1"/>
</dbReference>
<dbReference type="PIRSF" id="PIRSF005902">
    <property type="entry name" value="DNase_TatD"/>
    <property type="match status" value="1"/>
</dbReference>
<evidence type="ECO:0000313" key="1">
    <source>
        <dbReference type="EMBL" id="KKM95455.1"/>
    </source>
</evidence>
<dbReference type="InterPro" id="IPR001130">
    <property type="entry name" value="TatD-like"/>
</dbReference>
<protein>
    <submittedName>
        <fullName evidence="1">Uncharacterized protein</fullName>
    </submittedName>
</protein>
<sequence>MPKKIKIPEPEENLKFIDVHCHIPFPRPKKDQLPSDEDQIKDYFEKGGQYLITCSIDIATLNLILNFIKNKPKVGFCCGWAPQTVTYTPKAKYIKEWKEWVHFIENNPEEYLGIGEIGLDFHHAKTLEKRIKQVKVFRKIIEITKDLNKPYVLHVRNAAQHEYDRQNPKHRFNKKNGANQEIFRILGEFNINPKRVLWHCFSGPENYSVILPQRGFMVSVPSSAYGYDRWRKVSKKVPLQSLMTETDAYYQHPYLRGPLNIPSNVRYSIAAIAYSHNVSQQLVSRITVENAKRFFNLEFELKFK</sequence>
<dbReference type="Gene3D" id="3.20.20.140">
    <property type="entry name" value="Metal-dependent hydrolases"/>
    <property type="match status" value="1"/>
</dbReference>
<proteinExistence type="predicted"/>
<dbReference type="InterPro" id="IPR032466">
    <property type="entry name" value="Metal_Hydrolase"/>
</dbReference>
<comment type="caution">
    <text evidence="1">The sequence shown here is derived from an EMBL/GenBank/DDBJ whole genome shotgun (WGS) entry which is preliminary data.</text>
</comment>
<dbReference type="SUPFAM" id="SSF51556">
    <property type="entry name" value="Metallo-dependent hydrolases"/>
    <property type="match status" value="1"/>
</dbReference>
<dbReference type="PANTHER" id="PTHR46124">
    <property type="entry name" value="D-AMINOACYL-TRNA DEACYLASE"/>
    <property type="match status" value="1"/>
</dbReference>
<name>A0A0F9P2Z5_9ZZZZ</name>
<dbReference type="GO" id="GO:0016788">
    <property type="term" value="F:hydrolase activity, acting on ester bonds"/>
    <property type="evidence" value="ECO:0007669"/>
    <property type="project" value="InterPro"/>
</dbReference>
<organism evidence="1">
    <name type="scientific">marine sediment metagenome</name>
    <dbReference type="NCBI Taxonomy" id="412755"/>
    <lineage>
        <taxon>unclassified sequences</taxon>
        <taxon>metagenomes</taxon>
        <taxon>ecological metagenomes</taxon>
    </lineage>
</organism>